<evidence type="ECO:0000313" key="2">
    <source>
        <dbReference type="EMBL" id="CAI9557427.1"/>
    </source>
</evidence>
<evidence type="ECO:0000313" key="3">
    <source>
        <dbReference type="Proteomes" id="UP001162483"/>
    </source>
</evidence>
<gene>
    <name evidence="2" type="ORF">SPARVUS_LOCUS4701620</name>
</gene>
<reference evidence="2" key="1">
    <citation type="submission" date="2023-05" db="EMBL/GenBank/DDBJ databases">
        <authorList>
            <person name="Stuckert A."/>
        </authorList>
    </citation>
    <scope>NUCLEOTIDE SEQUENCE</scope>
</reference>
<organism evidence="2 3">
    <name type="scientific">Staurois parvus</name>
    <dbReference type="NCBI Taxonomy" id="386267"/>
    <lineage>
        <taxon>Eukaryota</taxon>
        <taxon>Metazoa</taxon>
        <taxon>Chordata</taxon>
        <taxon>Craniata</taxon>
        <taxon>Vertebrata</taxon>
        <taxon>Euteleostomi</taxon>
        <taxon>Amphibia</taxon>
        <taxon>Batrachia</taxon>
        <taxon>Anura</taxon>
        <taxon>Neobatrachia</taxon>
        <taxon>Ranoidea</taxon>
        <taxon>Ranidae</taxon>
        <taxon>Staurois</taxon>
    </lineage>
</organism>
<keyword evidence="1" id="KW-0732">Signal</keyword>
<keyword evidence="3" id="KW-1185">Reference proteome</keyword>
<feature type="signal peptide" evidence="1">
    <location>
        <begin position="1"/>
        <end position="16"/>
    </location>
</feature>
<comment type="caution">
    <text evidence="2">The sequence shown here is derived from an EMBL/GenBank/DDBJ whole genome shotgun (WGS) entry which is preliminary data.</text>
</comment>
<protein>
    <submittedName>
        <fullName evidence="2">Uncharacterized protein</fullName>
    </submittedName>
</protein>
<sequence length="52" mass="5767">MLGCLLPVFIWGLVTMQLSTTGPQGRTDNSCCPQAIRDHRAPVFLPKLKKNL</sequence>
<feature type="chain" id="PRO_5046609402" evidence="1">
    <location>
        <begin position="17"/>
        <end position="52"/>
    </location>
</feature>
<dbReference type="Proteomes" id="UP001162483">
    <property type="component" value="Unassembled WGS sequence"/>
</dbReference>
<dbReference type="EMBL" id="CATNWA010009119">
    <property type="protein sequence ID" value="CAI9557427.1"/>
    <property type="molecule type" value="Genomic_DNA"/>
</dbReference>
<accession>A0ABN9CBH2</accession>
<proteinExistence type="predicted"/>
<name>A0ABN9CBH2_9NEOB</name>
<evidence type="ECO:0000256" key="1">
    <source>
        <dbReference type="SAM" id="SignalP"/>
    </source>
</evidence>